<dbReference type="PANTHER" id="PTHR30055">
    <property type="entry name" value="HTH-TYPE TRANSCRIPTIONAL REGULATOR RUTR"/>
    <property type="match status" value="1"/>
</dbReference>
<evidence type="ECO:0000259" key="5">
    <source>
        <dbReference type="PROSITE" id="PS50977"/>
    </source>
</evidence>
<evidence type="ECO:0000313" key="6">
    <source>
        <dbReference type="EMBL" id="MEC6832765.1"/>
    </source>
</evidence>
<reference evidence="7 8" key="1">
    <citation type="submission" date="2017-02" db="EMBL/GenBank/DDBJ databases">
        <authorList>
            <person name="Peterson S.W."/>
        </authorList>
    </citation>
    <scope>NUCLEOTIDE SEQUENCE [LARGE SCALE GENOMIC DNA]</scope>
    <source>
        <strain evidence="7 8">CECT 9189</strain>
    </source>
</reference>
<dbReference type="AlphaFoldDB" id="A0A1T4SNL4"/>
<dbReference type="PRINTS" id="PR00455">
    <property type="entry name" value="HTHTETR"/>
</dbReference>
<protein>
    <submittedName>
        <fullName evidence="7">HTH-type transcriptional regulator LuxR</fullName>
    </submittedName>
    <submittedName>
        <fullName evidence="6">TetR/AcrR family transcriptional regulator</fullName>
    </submittedName>
</protein>
<dbReference type="InterPro" id="IPR050109">
    <property type="entry name" value="HTH-type_TetR-like_transc_reg"/>
</dbReference>
<keyword evidence="2 4" id="KW-0238">DNA-binding</keyword>
<evidence type="ECO:0000256" key="1">
    <source>
        <dbReference type="ARBA" id="ARBA00023015"/>
    </source>
</evidence>
<feature type="domain" description="HTH tetR-type" evidence="5">
    <location>
        <begin position="15"/>
        <end position="75"/>
    </location>
</feature>
<accession>A0A1T4SNL4</accession>
<organism evidence="7 8">
    <name type="scientific">Photobacterium toruni</name>
    <dbReference type="NCBI Taxonomy" id="1935446"/>
    <lineage>
        <taxon>Bacteria</taxon>
        <taxon>Pseudomonadati</taxon>
        <taxon>Pseudomonadota</taxon>
        <taxon>Gammaproteobacteria</taxon>
        <taxon>Vibrionales</taxon>
        <taxon>Vibrionaceae</taxon>
        <taxon>Photobacterium</taxon>
    </lineage>
</organism>
<dbReference type="PANTHER" id="PTHR30055:SF234">
    <property type="entry name" value="HTH-TYPE TRANSCRIPTIONAL REGULATOR BETI"/>
    <property type="match status" value="1"/>
</dbReference>
<dbReference type="PROSITE" id="PS50977">
    <property type="entry name" value="HTH_TETR_2"/>
    <property type="match status" value="1"/>
</dbReference>
<dbReference type="OrthoDB" id="155497at2"/>
<dbReference type="EMBL" id="JAYXUG010000010">
    <property type="protein sequence ID" value="MEC6832765.1"/>
    <property type="molecule type" value="Genomic_DNA"/>
</dbReference>
<keyword evidence="9" id="KW-1185">Reference proteome</keyword>
<keyword evidence="1" id="KW-0805">Transcription regulation</keyword>
<evidence type="ECO:0000256" key="2">
    <source>
        <dbReference type="ARBA" id="ARBA00023125"/>
    </source>
</evidence>
<dbReference type="Proteomes" id="UP001306119">
    <property type="component" value="Unassembled WGS sequence"/>
</dbReference>
<dbReference type="GO" id="GO:0003700">
    <property type="term" value="F:DNA-binding transcription factor activity"/>
    <property type="evidence" value="ECO:0007669"/>
    <property type="project" value="TreeGrafter"/>
</dbReference>
<evidence type="ECO:0000313" key="9">
    <source>
        <dbReference type="Proteomes" id="UP001306119"/>
    </source>
</evidence>
<dbReference type="InterPro" id="IPR001647">
    <property type="entry name" value="HTH_TetR"/>
</dbReference>
<evidence type="ECO:0000256" key="3">
    <source>
        <dbReference type="ARBA" id="ARBA00023163"/>
    </source>
</evidence>
<name>A0A1T4SNL4_9GAMM</name>
<feature type="DNA-binding region" description="H-T-H motif" evidence="4">
    <location>
        <begin position="38"/>
        <end position="57"/>
    </location>
</feature>
<proteinExistence type="predicted"/>
<dbReference type="InterPro" id="IPR036271">
    <property type="entry name" value="Tet_transcr_reg_TetR-rel_C_sf"/>
</dbReference>
<dbReference type="RefSeq" id="WP_080174519.1">
    <property type="nucleotide sequence ID" value="NZ_AP024854.1"/>
</dbReference>
<dbReference type="EMBL" id="FUWP01000006">
    <property type="protein sequence ID" value="SKA29884.1"/>
    <property type="molecule type" value="Genomic_DNA"/>
</dbReference>
<evidence type="ECO:0000313" key="7">
    <source>
        <dbReference type="EMBL" id="SKA29884.1"/>
    </source>
</evidence>
<dbReference type="Gene3D" id="1.10.357.10">
    <property type="entry name" value="Tetracycline Repressor, domain 2"/>
    <property type="match status" value="1"/>
</dbReference>
<dbReference type="SUPFAM" id="SSF48498">
    <property type="entry name" value="Tetracyclin repressor-like, C-terminal domain"/>
    <property type="match status" value="1"/>
</dbReference>
<keyword evidence="3" id="KW-0804">Transcription</keyword>
<dbReference type="Pfam" id="PF00440">
    <property type="entry name" value="TetR_N"/>
    <property type="match status" value="1"/>
</dbReference>
<dbReference type="Proteomes" id="UP000191116">
    <property type="component" value="Unassembled WGS sequence"/>
</dbReference>
<dbReference type="GO" id="GO:0000976">
    <property type="term" value="F:transcription cis-regulatory region binding"/>
    <property type="evidence" value="ECO:0007669"/>
    <property type="project" value="TreeGrafter"/>
</dbReference>
<evidence type="ECO:0000313" key="8">
    <source>
        <dbReference type="Proteomes" id="UP000191116"/>
    </source>
</evidence>
<reference evidence="6 9" key="2">
    <citation type="submission" date="2024-01" db="EMBL/GenBank/DDBJ databases">
        <title>Active colonisers of the gastrointestinal tract of Atlantic salmon farmed in a warm water region.</title>
        <authorList>
            <person name="Bowman J.P."/>
        </authorList>
    </citation>
    <scope>NUCLEOTIDE SEQUENCE [LARGE SCALE GENOMIC DNA]</scope>
    <source>
        <strain evidence="6 9">S3MW1</strain>
    </source>
</reference>
<sequence>MDTITKKPRTRLSPEKRKQQLLDYSIEVFSRRGIGRAGHADIAEMANVSVATVFNYFPTREALVEQVLMEVATQFNDLLTECIGAPNKALHARLTCISNNLIDTVLEQQDWIKVWFEWSTSVRDDVWPQFIESNQKNLKQVQKAFTQAIENGEINSVQTPENLAKMLHGMCYVIYMQANQHPDQDILREQAQIYLQVLTQKTK</sequence>
<dbReference type="InterPro" id="IPR009057">
    <property type="entry name" value="Homeodomain-like_sf"/>
</dbReference>
<dbReference type="SUPFAM" id="SSF46689">
    <property type="entry name" value="Homeodomain-like"/>
    <property type="match status" value="1"/>
</dbReference>
<evidence type="ECO:0000256" key="4">
    <source>
        <dbReference type="PROSITE-ProRule" id="PRU00335"/>
    </source>
</evidence>
<gene>
    <name evidence="7" type="primary">luxR</name>
    <name evidence="7" type="ORF">CZ814_01672</name>
    <name evidence="6" type="ORF">VXS06_13440</name>
</gene>